<comment type="catalytic activity">
    <reaction evidence="6">
        <text>O-phospho-L-seryl-[protein] + H2O = L-seryl-[protein] + phosphate</text>
        <dbReference type="Rhea" id="RHEA:20629"/>
        <dbReference type="Rhea" id="RHEA-COMP:9863"/>
        <dbReference type="Rhea" id="RHEA-COMP:11604"/>
        <dbReference type="ChEBI" id="CHEBI:15377"/>
        <dbReference type="ChEBI" id="CHEBI:29999"/>
        <dbReference type="ChEBI" id="CHEBI:43474"/>
        <dbReference type="ChEBI" id="CHEBI:83421"/>
        <dbReference type="EC" id="3.1.3.16"/>
    </reaction>
</comment>
<comment type="catalytic activity">
    <reaction evidence="8">
        <text>O-phospho-L-tyrosyl-[protein] + H2O = L-tyrosyl-[protein] + phosphate</text>
        <dbReference type="Rhea" id="RHEA:10684"/>
        <dbReference type="Rhea" id="RHEA-COMP:10136"/>
        <dbReference type="Rhea" id="RHEA-COMP:20101"/>
        <dbReference type="ChEBI" id="CHEBI:15377"/>
        <dbReference type="ChEBI" id="CHEBI:43474"/>
        <dbReference type="ChEBI" id="CHEBI:46858"/>
        <dbReference type="ChEBI" id="CHEBI:61978"/>
        <dbReference type="EC" id="3.1.3.48"/>
    </reaction>
</comment>
<evidence type="ECO:0000259" key="10">
    <source>
        <dbReference type="PROSITE" id="PS50054"/>
    </source>
</evidence>
<dbReference type="GO" id="GO:0004722">
    <property type="term" value="F:protein serine/threonine phosphatase activity"/>
    <property type="evidence" value="ECO:0007669"/>
    <property type="project" value="UniProtKB-EC"/>
</dbReference>
<reference evidence="11" key="1">
    <citation type="submission" date="2025-08" db="UniProtKB">
        <authorList>
            <consortium name="RefSeq"/>
        </authorList>
    </citation>
    <scope>IDENTIFICATION</scope>
    <source>
        <tissue evidence="11">Blood</tissue>
    </source>
</reference>
<dbReference type="SUPFAM" id="SSF52799">
    <property type="entry name" value="(Phosphotyrosine protein) phosphatases II"/>
    <property type="match status" value="2"/>
</dbReference>
<dbReference type="InterPro" id="IPR020422">
    <property type="entry name" value="TYR_PHOSPHATASE_DUAL_dom"/>
</dbReference>
<feature type="compositionally biased region" description="Gly residues" evidence="9">
    <location>
        <begin position="138"/>
        <end position="148"/>
    </location>
</feature>
<dbReference type="PANTHER" id="PTHR45948">
    <property type="entry name" value="DUAL SPECIFICITY PROTEIN PHOSPHATASE DDB_G0269404-RELATED"/>
    <property type="match status" value="1"/>
</dbReference>
<evidence type="ECO:0000256" key="3">
    <source>
        <dbReference type="ARBA" id="ARBA00022490"/>
    </source>
</evidence>
<dbReference type="RefSeq" id="XP_045361549.1">
    <property type="nucleotide sequence ID" value="XM_045505593.1"/>
</dbReference>
<protein>
    <submittedName>
        <fullName evidence="11">Dual specificity protein phosphatase 22 isoform X1</fullName>
    </submittedName>
</protein>
<dbReference type="PRINTS" id="PR01908">
    <property type="entry name" value="ADSPHPHTASE"/>
</dbReference>
<evidence type="ECO:0000256" key="2">
    <source>
        <dbReference type="ARBA" id="ARBA00008601"/>
    </source>
</evidence>
<keyword evidence="3" id="KW-0963">Cytoplasm</keyword>
<dbReference type="AlphaFoldDB" id="A0A9W3H7C1"/>
<evidence type="ECO:0000256" key="8">
    <source>
        <dbReference type="ARBA" id="ARBA00051722"/>
    </source>
</evidence>
<evidence type="ECO:0000256" key="1">
    <source>
        <dbReference type="ARBA" id="ARBA00004496"/>
    </source>
</evidence>
<evidence type="ECO:0000256" key="6">
    <source>
        <dbReference type="ARBA" id="ARBA00047761"/>
    </source>
</evidence>
<evidence type="ECO:0000313" key="11">
    <source>
        <dbReference type="RefSeq" id="XP_045361549.1"/>
    </source>
</evidence>
<organism evidence="11">
    <name type="scientific">Camelus bactrianus</name>
    <name type="common">Bactrian camel</name>
    <dbReference type="NCBI Taxonomy" id="9837"/>
    <lineage>
        <taxon>Eukaryota</taxon>
        <taxon>Metazoa</taxon>
        <taxon>Chordata</taxon>
        <taxon>Craniata</taxon>
        <taxon>Vertebrata</taxon>
        <taxon>Euteleostomi</taxon>
        <taxon>Mammalia</taxon>
        <taxon>Eutheria</taxon>
        <taxon>Laurasiatheria</taxon>
        <taxon>Artiodactyla</taxon>
        <taxon>Tylopoda</taxon>
        <taxon>Camelidae</taxon>
        <taxon>Camelus</taxon>
    </lineage>
</organism>
<dbReference type="GO" id="GO:0005886">
    <property type="term" value="C:plasma membrane"/>
    <property type="evidence" value="ECO:0007669"/>
    <property type="project" value="TreeGrafter"/>
</dbReference>
<dbReference type="InterPro" id="IPR029021">
    <property type="entry name" value="Prot-tyrosine_phosphatase-like"/>
</dbReference>
<comment type="subcellular location">
    <subcellularLocation>
        <location evidence="1">Cytoplasm</location>
    </subcellularLocation>
</comment>
<dbReference type="InterPro" id="IPR000340">
    <property type="entry name" value="Dual-sp_phosphatase_cat-dom"/>
</dbReference>
<dbReference type="GO" id="GO:0005829">
    <property type="term" value="C:cytosol"/>
    <property type="evidence" value="ECO:0007669"/>
    <property type="project" value="TreeGrafter"/>
</dbReference>
<dbReference type="GO" id="GO:0004725">
    <property type="term" value="F:protein tyrosine phosphatase activity"/>
    <property type="evidence" value="ECO:0007669"/>
    <property type="project" value="UniProtKB-EC"/>
</dbReference>
<dbReference type="CTD" id="56940"/>
<accession>A0A9W3H7C1</accession>
<dbReference type="PROSITE" id="PS50054">
    <property type="entry name" value="TYR_PHOSPHATASE_DUAL"/>
    <property type="match status" value="1"/>
</dbReference>
<feature type="region of interest" description="Disordered" evidence="9">
    <location>
        <begin position="133"/>
        <end position="152"/>
    </location>
</feature>
<dbReference type="PANTHER" id="PTHR45948:SF3">
    <property type="entry name" value="DUAL SPECIFICITY PROTEIN PHOSPHATASE 22"/>
    <property type="match status" value="1"/>
</dbReference>
<comment type="catalytic activity">
    <reaction evidence="7">
        <text>O-phospho-L-threonyl-[protein] + H2O = L-threonyl-[protein] + phosphate</text>
        <dbReference type="Rhea" id="RHEA:47004"/>
        <dbReference type="Rhea" id="RHEA-COMP:11060"/>
        <dbReference type="Rhea" id="RHEA-COMP:11605"/>
        <dbReference type="ChEBI" id="CHEBI:15377"/>
        <dbReference type="ChEBI" id="CHEBI:30013"/>
        <dbReference type="ChEBI" id="CHEBI:43474"/>
        <dbReference type="ChEBI" id="CHEBI:61977"/>
        <dbReference type="EC" id="3.1.3.16"/>
    </reaction>
</comment>
<dbReference type="GO" id="GO:0007165">
    <property type="term" value="P:signal transduction"/>
    <property type="evidence" value="ECO:0007669"/>
    <property type="project" value="TreeGrafter"/>
</dbReference>
<dbReference type="Gene3D" id="3.90.190.10">
    <property type="entry name" value="Protein tyrosine phosphatase superfamily"/>
    <property type="match status" value="1"/>
</dbReference>
<evidence type="ECO:0000256" key="4">
    <source>
        <dbReference type="ARBA" id="ARBA00022801"/>
    </source>
</evidence>
<keyword evidence="5" id="KW-0904">Protein phosphatase</keyword>
<evidence type="ECO:0000256" key="7">
    <source>
        <dbReference type="ARBA" id="ARBA00048336"/>
    </source>
</evidence>
<name>A0A9W3H7C1_CAMBA</name>
<keyword evidence="4" id="KW-0378">Hydrolase</keyword>
<dbReference type="SMART" id="SM00195">
    <property type="entry name" value="DSPc"/>
    <property type="match status" value="1"/>
</dbReference>
<comment type="similarity">
    <text evidence="2">Belongs to the protein-tyrosine phosphatase family. Non-receptor class dual specificity subfamily.</text>
</comment>
<feature type="domain" description="Tyrosine-protein phosphatase" evidence="10">
    <location>
        <begin position="58"/>
        <end position="292"/>
    </location>
</feature>
<proteinExistence type="inferred from homology"/>
<dbReference type="Pfam" id="PF00782">
    <property type="entry name" value="DSPc"/>
    <property type="match status" value="1"/>
</dbReference>
<evidence type="ECO:0000256" key="9">
    <source>
        <dbReference type="SAM" id="MobiDB-lite"/>
    </source>
</evidence>
<evidence type="ECO:0000256" key="5">
    <source>
        <dbReference type="ARBA" id="ARBA00022912"/>
    </source>
</evidence>
<gene>
    <name evidence="11" type="primary">DUSP22</name>
</gene>
<sequence length="380" mass="42141">MFPGSRASSAGRPVGWLLCGLCVPENPVALFLCLCRAPALCVPVPPTLLPRRWDGVCLSSQWKILPGLYIGNFKDARDAEQLSRNKVTHILSVHDSARPMLEGVKYLCIPAADSPSQNLVVLALVSRPHPRHPRPVGLGLGEPGGGGEGARRPSEVAAMTSHSPGPEVPRMTWSGTRHFRESIKFIHECRLGGEGCLVHWYVHLWPAAAAEQSRSVCEGLLHLPEPRTHTPRPCWLLAGVSRSVTLVVAYIMTVTDFGWEDALHTVRAGRSCANPNLGFQRQLQEFEKHQVHQFRQWLREEYGENPLRDAEAARSILAVLSPHGEQPHVRPLPLSSCAPPRRLPLAARASLRGLHAPQSWKKERFWAPSRFPLEYAFKSP</sequence>